<dbReference type="KEGG" id="spph:KFK14_11430"/>
<proteinExistence type="predicted"/>
<dbReference type="AlphaFoldDB" id="A0A975KAS3"/>
<name>A0A975KAS3_9SPHN</name>
<evidence type="ECO:0000259" key="1">
    <source>
        <dbReference type="Pfam" id="PF24746"/>
    </source>
</evidence>
<keyword evidence="3" id="KW-1185">Reference proteome</keyword>
<dbReference type="Pfam" id="PF24746">
    <property type="entry name" value="DUF7694"/>
    <property type="match status" value="1"/>
</dbReference>
<accession>A0A975KAS3</accession>
<dbReference type="InterPro" id="IPR056111">
    <property type="entry name" value="DUF7694"/>
</dbReference>
<dbReference type="RefSeq" id="WP_212610890.1">
    <property type="nucleotide sequence ID" value="NZ_CP073910.1"/>
</dbReference>
<dbReference type="EMBL" id="CP073910">
    <property type="protein sequence ID" value="QUT07940.1"/>
    <property type="molecule type" value="Genomic_DNA"/>
</dbReference>
<evidence type="ECO:0000313" key="3">
    <source>
        <dbReference type="Proteomes" id="UP000681425"/>
    </source>
</evidence>
<evidence type="ECO:0000313" key="2">
    <source>
        <dbReference type="EMBL" id="QUT07940.1"/>
    </source>
</evidence>
<protein>
    <recommendedName>
        <fullName evidence="1">DUF7694 domain-containing protein</fullName>
    </recommendedName>
</protein>
<feature type="domain" description="DUF7694" evidence="1">
    <location>
        <begin position="68"/>
        <end position="130"/>
    </location>
</feature>
<dbReference type="Proteomes" id="UP000681425">
    <property type="component" value="Chromosome"/>
</dbReference>
<gene>
    <name evidence="2" type="ORF">KFK14_11430</name>
</gene>
<reference evidence="2" key="1">
    <citation type="submission" date="2021-04" db="EMBL/GenBank/DDBJ databases">
        <title>Isolation of p-tert-butylphenol degrading bacteria Sphingobium phenoxybenzoativorans Tas13 from active sludge.</title>
        <authorList>
            <person name="Li Y."/>
        </authorList>
    </citation>
    <scope>NUCLEOTIDE SEQUENCE</scope>
    <source>
        <strain evidence="2">Tas13</strain>
    </source>
</reference>
<organism evidence="2 3">
    <name type="scientific">Sphingobium phenoxybenzoativorans</name>
    <dbReference type="NCBI Taxonomy" id="1592790"/>
    <lineage>
        <taxon>Bacteria</taxon>
        <taxon>Pseudomonadati</taxon>
        <taxon>Pseudomonadota</taxon>
        <taxon>Alphaproteobacteria</taxon>
        <taxon>Sphingomonadales</taxon>
        <taxon>Sphingomonadaceae</taxon>
        <taxon>Sphingobium</taxon>
    </lineage>
</organism>
<sequence length="142" mass="16282">MLMQHPGRSREDRRAAVKLERQAIKTGDWGPWIETGLPAGIPGGSGWCADIRRVAKNNLYVILMRPVATEWGRVWHLAIRTASNLEPPWRDKQRIKNALFGHKRVAVEVMPPDSELIDEADMYHMWVMPEGFALPFTIGRRE</sequence>